<dbReference type="SUPFAM" id="SSF140453">
    <property type="entry name" value="EsxAB dimer-like"/>
    <property type="match status" value="1"/>
</dbReference>
<evidence type="ECO:0000256" key="1">
    <source>
        <dbReference type="SAM" id="MobiDB-lite"/>
    </source>
</evidence>
<keyword evidence="3" id="KW-1185">Reference proteome</keyword>
<protein>
    <recommendedName>
        <fullName evidence="4">WXG100 family type VII secretion target</fullName>
    </recommendedName>
</protein>
<proteinExistence type="predicted"/>
<gene>
    <name evidence="2" type="ORF">DS079_10100</name>
</gene>
<dbReference type="GeneID" id="78121372"/>
<accession>A0A3R8RY69</accession>
<organism evidence="2 3">
    <name type="scientific">Brachybacterium paraconglomeratum</name>
    <dbReference type="NCBI Taxonomy" id="173362"/>
    <lineage>
        <taxon>Bacteria</taxon>
        <taxon>Bacillati</taxon>
        <taxon>Actinomycetota</taxon>
        <taxon>Actinomycetes</taxon>
        <taxon>Micrococcales</taxon>
        <taxon>Dermabacteraceae</taxon>
        <taxon>Brachybacterium</taxon>
    </lineage>
</organism>
<dbReference type="AlphaFoldDB" id="A0A3R8RY69"/>
<feature type="region of interest" description="Disordered" evidence="1">
    <location>
        <begin position="74"/>
        <end position="120"/>
    </location>
</feature>
<feature type="compositionally biased region" description="Gly residues" evidence="1">
    <location>
        <begin position="90"/>
        <end position="104"/>
    </location>
</feature>
<evidence type="ECO:0000313" key="3">
    <source>
        <dbReference type="Proteomes" id="UP000274327"/>
    </source>
</evidence>
<evidence type="ECO:0008006" key="4">
    <source>
        <dbReference type="Google" id="ProtNLM"/>
    </source>
</evidence>
<comment type="caution">
    <text evidence="2">The sequence shown here is derived from an EMBL/GenBank/DDBJ whole genome shotgun (WGS) entry which is preliminary data.</text>
</comment>
<dbReference type="EMBL" id="QOCI01000007">
    <property type="protein sequence ID" value="RRR18542.1"/>
    <property type="molecule type" value="Genomic_DNA"/>
</dbReference>
<dbReference type="Gene3D" id="1.10.287.1060">
    <property type="entry name" value="ESAT-6-like"/>
    <property type="match status" value="1"/>
</dbReference>
<sequence>MAFQGMDPEQVRATAERMRSSGRLLAEQHAALQGRILGSAEIWRGEDAERFRETWSSAVGPQWSRALERLQQLAETAEQDAEEQDAASEGEGGAGGGADDGTGDGSASVRMLDDDAGDVPLDPEVQDAWRVMTPEQKQAVLQEMVDQEFERYGMEPVDITFFYEEPDEDGMVTYGSWSDDSGELRMNEYMLYSPDLALTTVHEVRHAAQHEFVEQTEGGMWDWLPWVDGPEADYERIEEEHGITREEIETWRENSEPGNYIDPDDDYEGYRAQPVEVDAREREDEFAGDLTLEDLQQYQRDAGIPVSEGP</sequence>
<dbReference type="RefSeq" id="WP_126987115.1">
    <property type="nucleotide sequence ID" value="NZ_JALXWX010000016.1"/>
</dbReference>
<dbReference type="InterPro" id="IPR036689">
    <property type="entry name" value="ESAT-6-like_sf"/>
</dbReference>
<feature type="compositionally biased region" description="Acidic residues" evidence="1">
    <location>
        <begin position="77"/>
        <end position="88"/>
    </location>
</feature>
<dbReference type="Proteomes" id="UP000274327">
    <property type="component" value="Unassembled WGS sequence"/>
</dbReference>
<name>A0A3R8RY69_9MICO</name>
<feature type="region of interest" description="Disordered" evidence="1">
    <location>
        <begin position="1"/>
        <end position="22"/>
    </location>
</feature>
<reference evidence="2 3" key="1">
    <citation type="submission" date="2018-07" db="EMBL/GenBank/DDBJ databases">
        <title>Brachybacteriurn paraconglorneratum KCTC 9916.</title>
        <authorList>
            <person name="Li Y."/>
        </authorList>
    </citation>
    <scope>NUCLEOTIDE SEQUENCE [LARGE SCALE GENOMIC DNA]</scope>
    <source>
        <strain evidence="2 3">KCTC 9916</strain>
    </source>
</reference>
<evidence type="ECO:0000313" key="2">
    <source>
        <dbReference type="EMBL" id="RRR18542.1"/>
    </source>
</evidence>